<feature type="transmembrane region" description="Helical" evidence="3">
    <location>
        <begin position="23"/>
        <end position="45"/>
    </location>
</feature>
<gene>
    <name evidence="4" type="ORF">C5L14_03965</name>
</gene>
<name>A0A2S9QGC6_9HYPH</name>
<dbReference type="GO" id="GO:0005886">
    <property type="term" value="C:plasma membrane"/>
    <property type="evidence" value="ECO:0007669"/>
    <property type="project" value="UniProtKB-SubCell"/>
</dbReference>
<dbReference type="OrthoDB" id="9803495at2"/>
<dbReference type="InterPro" id="IPR003784">
    <property type="entry name" value="BioY"/>
</dbReference>
<comment type="subcellular location">
    <subcellularLocation>
        <location evidence="2">Cell membrane</location>
        <topology evidence="2">Multi-pass membrane protein</topology>
    </subcellularLocation>
</comment>
<proteinExistence type="inferred from homology"/>
<dbReference type="PIRSF" id="PIRSF016661">
    <property type="entry name" value="BioY"/>
    <property type="match status" value="1"/>
</dbReference>
<keyword evidence="5" id="KW-1185">Reference proteome</keyword>
<keyword evidence="2" id="KW-1003">Cell membrane</keyword>
<feature type="transmembrane region" description="Helical" evidence="3">
    <location>
        <begin position="99"/>
        <end position="121"/>
    </location>
</feature>
<keyword evidence="3" id="KW-0812">Transmembrane</keyword>
<sequence>MSHTVTPSLAPAFSPLDISRRSLGWQAAAVVAGTAVLALASHIQVPMFPVPMTMQTLAVTLIGALYGWRLGAITVLAWLAEAWMGLPVTATGSIGTLLFVGPTAGYLISFPLVAAFCGLLAERGWNGNRPVLAFVNMTLGNALCLAIGGAWLGAQIGLEKAFLLGVAPFLLGGLLKSVIGAVTLMALVRGKAGTAR</sequence>
<keyword evidence="2" id="KW-0813">Transport</keyword>
<comment type="similarity">
    <text evidence="1 2">Belongs to the BioY family.</text>
</comment>
<organism evidence="4 5">
    <name type="scientific">Labrys okinawensis</name>
    <dbReference type="NCBI Taxonomy" id="346911"/>
    <lineage>
        <taxon>Bacteria</taxon>
        <taxon>Pseudomonadati</taxon>
        <taxon>Pseudomonadota</taxon>
        <taxon>Alphaproteobacteria</taxon>
        <taxon>Hyphomicrobiales</taxon>
        <taxon>Xanthobacteraceae</taxon>
        <taxon>Labrys</taxon>
    </lineage>
</organism>
<keyword evidence="2 3" id="KW-0472">Membrane</keyword>
<dbReference type="Pfam" id="PF02632">
    <property type="entry name" value="BioY"/>
    <property type="match status" value="1"/>
</dbReference>
<feature type="transmembrane region" description="Helical" evidence="3">
    <location>
        <begin position="133"/>
        <end position="154"/>
    </location>
</feature>
<dbReference type="GO" id="GO:0015225">
    <property type="term" value="F:biotin transmembrane transporter activity"/>
    <property type="evidence" value="ECO:0007669"/>
    <property type="project" value="UniProtKB-UniRule"/>
</dbReference>
<dbReference type="RefSeq" id="WP_105860758.1">
    <property type="nucleotide sequence ID" value="NZ_PUEJ01000002.1"/>
</dbReference>
<reference evidence="4 5" key="1">
    <citation type="submission" date="2018-02" db="EMBL/GenBank/DDBJ databases">
        <title>Whole genome sequencing of endophytic bacterium.</title>
        <authorList>
            <person name="Eedara R."/>
            <person name="Podile A.R."/>
        </authorList>
    </citation>
    <scope>NUCLEOTIDE SEQUENCE [LARGE SCALE GENOMIC DNA]</scope>
    <source>
        <strain evidence="4 5">RP1T</strain>
    </source>
</reference>
<evidence type="ECO:0000256" key="1">
    <source>
        <dbReference type="ARBA" id="ARBA00010692"/>
    </source>
</evidence>
<comment type="caution">
    <text evidence="4">The sequence shown here is derived from an EMBL/GenBank/DDBJ whole genome shotgun (WGS) entry which is preliminary data.</text>
</comment>
<dbReference type="Gene3D" id="1.10.1760.20">
    <property type="match status" value="1"/>
</dbReference>
<feature type="transmembrane region" description="Helical" evidence="3">
    <location>
        <begin position="57"/>
        <end position="79"/>
    </location>
</feature>
<evidence type="ECO:0000313" key="4">
    <source>
        <dbReference type="EMBL" id="PRH88407.1"/>
    </source>
</evidence>
<protein>
    <recommendedName>
        <fullName evidence="2">Biotin transporter</fullName>
    </recommendedName>
</protein>
<dbReference type="PANTHER" id="PTHR34295">
    <property type="entry name" value="BIOTIN TRANSPORTER BIOY"/>
    <property type="match status" value="1"/>
</dbReference>
<dbReference type="PANTHER" id="PTHR34295:SF1">
    <property type="entry name" value="BIOTIN TRANSPORTER BIOY"/>
    <property type="match status" value="1"/>
</dbReference>
<dbReference type="EMBL" id="PUEJ01000002">
    <property type="protein sequence ID" value="PRH88407.1"/>
    <property type="molecule type" value="Genomic_DNA"/>
</dbReference>
<evidence type="ECO:0000256" key="2">
    <source>
        <dbReference type="PIRNR" id="PIRNR016661"/>
    </source>
</evidence>
<feature type="transmembrane region" description="Helical" evidence="3">
    <location>
        <begin position="166"/>
        <end position="188"/>
    </location>
</feature>
<evidence type="ECO:0000313" key="5">
    <source>
        <dbReference type="Proteomes" id="UP000237682"/>
    </source>
</evidence>
<accession>A0A2S9QGC6</accession>
<keyword evidence="3" id="KW-1133">Transmembrane helix</keyword>
<dbReference type="AlphaFoldDB" id="A0A2S9QGC6"/>
<dbReference type="Proteomes" id="UP000237682">
    <property type="component" value="Unassembled WGS sequence"/>
</dbReference>
<evidence type="ECO:0000256" key="3">
    <source>
        <dbReference type="SAM" id="Phobius"/>
    </source>
</evidence>